<dbReference type="Proteomes" id="UP000030081">
    <property type="component" value="Chromosome 1"/>
</dbReference>
<dbReference type="InterPro" id="IPR038081">
    <property type="entry name" value="CalX-like_sf"/>
</dbReference>
<dbReference type="SUPFAM" id="SSF51120">
    <property type="entry name" value="beta-Roll"/>
    <property type="match status" value="1"/>
</dbReference>
<dbReference type="InterPro" id="IPR003644">
    <property type="entry name" value="Calx_beta"/>
</dbReference>
<feature type="region of interest" description="Disordered" evidence="4">
    <location>
        <begin position="1199"/>
        <end position="1226"/>
    </location>
</feature>
<feature type="region of interest" description="Disordered" evidence="4">
    <location>
        <begin position="155"/>
        <end position="187"/>
    </location>
</feature>
<feature type="compositionally biased region" description="Polar residues" evidence="4">
    <location>
        <begin position="1320"/>
        <end position="1335"/>
    </location>
</feature>
<evidence type="ECO:0000259" key="5">
    <source>
        <dbReference type="PROSITE" id="PS50060"/>
    </source>
</evidence>
<reference evidence="7 8" key="1">
    <citation type="submission" date="2014-10" db="EMBL/GenBank/DDBJ databases">
        <title>The Complete Genome Sequence for the Shellfish Pathogen Vibrio coralliilyticus RE98 Isolated from a Shellfish Hatchery.</title>
        <authorList>
            <person name="Richards G.P."/>
            <person name="Bono J.L."/>
            <person name="Watson M.A."/>
            <person name="Needleman D.S."/>
        </authorList>
    </citation>
    <scope>NUCLEOTIDE SEQUENCE [LARGE SCALE GENOMIC DNA]</scope>
    <source>
        <strain evidence="7 8">RE98</strain>
    </source>
</reference>
<dbReference type="InterPro" id="IPR000998">
    <property type="entry name" value="MAM_dom"/>
</dbReference>
<protein>
    <submittedName>
        <fullName evidence="7">Uncharacterized protein</fullName>
    </submittedName>
</protein>
<feature type="compositionally biased region" description="Polar residues" evidence="4">
    <location>
        <begin position="2425"/>
        <end position="2439"/>
    </location>
</feature>
<dbReference type="Gene3D" id="2.60.40.1200">
    <property type="match status" value="1"/>
</dbReference>
<dbReference type="GO" id="GO:0007154">
    <property type="term" value="P:cell communication"/>
    <property type="evidence" value="ECO:0007669"/>
    <property type="project" value="InterPro"/>
</dbReference>
<dbReference type="InterPro" id="IPR018511">
    <property type="entry name" value="Hemolysin-typ_Ca-bd_CS"/>
</dbReference>
<accession>A0AAN0VX31</accession>
<dbReference type="Pfam" id="PF03160">
    <property type="entry name" value="Calx-beta"/>
    <property type="match status" value="6"/>
</dbReference>
<dbReference type="RefSeq" id="WP_043007919.1">
    <property type="nucleotide sequence ID" value="NZ_CP009617.1"/>
</dbReference>
<dbReference type="GO" id="GO:0005509">
    <property type="term" value="F:calcium ion binding"/>
    <property type="evidence" value="ECO:0007669"/>
    <property type="project" value="InterPro"/>
</dbReference>
<name>A0AAN0VX31_9VIBR</name>
<dbReference type="PROSITE" id="PS00330">
    <property type="entry name" value="HEMOLYSIN_CALCIUM"/>
    <property type="match status" value="3"/>
</dbReference>
<dbReference type="InterPro" id="IPR036465">
    <property type="entry name" value="vWFA_dom_sf"/>
</dbReference>
<proteinExistence type="predicted"/>
<dbReference type="Gene3D" id="2.60.40.2030">
    <property type="match status" value="12"/>
</dbReference>
<feature type="region of interest" description="Disordered" evidence="4">
    <location>
        <begin position="1751"/>
        <end position="1778"/>
    </location>
</feature>
<dbReference type="GO" id="GO:0016020">
    <property type="term" value="C:membrane"/>
    <property type="evidence" value="ECO:0007669"/>
    <property type="project" value="InterPro"/>
</dbReference>
<feature type="region of interest" description="Disordered" evidence="4">
    <location>
        <begin position="1596"/>
        <end position="1625"/>
    </location>
</feature>
<feature type="region of interest" description="Disordered" evidence="4">
    <location>
        <begin position="2425"/>
        <end position="2462"/>
    </location>
</feature>
<organism evidence="7 8">
    <name type="scientific">Vibrio coralliilyticus</name>
    <dbReference type="NCBI Taxonomy" id="190893"/>
    <lineage>
        <taxon>Bacteria</taxon>
        <taxon>Pseudomonadati</taxon>
        <taxon>Pseudomonadota</taxon>
        <taxon>Gammaproteobacteria</taxon>
        <taxon>Vibrionales</taxon>
        <taxon>Vibrionaceae</taxon>
        <taxon>Vibrio</taxon>
    </lineage>
</organism>
<keyword evidence="3" id="KW-0106">Calcium</keyword>
<dbReference type="EMBL" id="CP009617">
    <property type="protein sequence ID" value="AIW18758.1"/>
    <property type="molecule type" value="Genomic_DNA"/>
</dbReference>
<feature type="region of interest" description="Disordered" evidence="4">
    <location>
        <begin position="1872"/>
        <end position="1901"/>
    </location>
</feature>
<dbReference type="KEGG" id="vcy:IX92_06725"/>
<dbReference type="Pfam" id="PF00629">
    <property type="entry name" value="MAM"/>
    <property type="match status" value="1"/>
</dbReference>
<evidence type="ECO:0000259" key="6">
    <source>
        <dbReference type="PROSITE" id="PS50234"/>
    </source>
</evidence>
<dbReference type="SUPFAM" id="SSF53300">
    <property type="entry name" value="vWA-like"/>
    <property type="match status" value="1"/>
</dbReference>
<evidence type="ECO:0000313" key="7">
    <source>
        <dbReference type="EMBL" id="AIW18758.1"/>
    </source>
</evidence>
<keyword evidence="1" id="KW-0732">Signal</keyword>
<dbReference type="SUPFAM" id="SSF141072">
    <property type="entry name" value="CalX-like"/>
    <property type="match status" value="13"/>
</dbReference>
<feature type="region of interest" description="Disordered" evidence="4">
    <location>
        <begin position="2148"/>
        <end position="2177"/>
    </location>
</feature>
<feature type="region of interest" description="Disordered" evidence="4">
    <location>
        <begin position="500"/>
        <end position="529"/>
    </location>
</feature>
<gene>
    <name evidence="7" type="ORF">IX92_06725</name>
</gene>
<evidence type="ECO:0000256" key="1">
    <source>
        <dbReference type="ARBA" id="ARBA00022729"/>
    </source>
</evidence>
<feature type="region of interest" description="Disordered" evidence="4">
    <location>
        <begin position="923"/>
        <end position="950"/>
    </location>
</feature>
<feature type="region of interest" description="Disordered" evidence="4">
    <location>
        <begin position="1320"/>
        <end position="1349"/>
    </location>
</feature>
<keyword evidence="8" id="KW-1185">Reference proteome</keyword>
<feature type="compositionally biased region" description="Polar residues" evidence="4">
    <location>
        <begin position="2148"/>
        <end position="2163"/>
    </location>
</feature>
<dbReference type="InterPro" id="IPR001343">
    <property type="entry name" value="Hemolysn_Ca-bd"/>
</dbReference>
<dbReference type="Gene3D" id="2.60.40.3440">
    <property type="match status" value="1"/>
</dbReference>
<evidence type="ECO:0000256" key="3">
    <source>
        <dbReference type="ARBA" id="ARBA00022837"/>
    </source>
</evidence>
<dbReference type="InterPro" id="IPR002035">
    <property type="entry name" value="VWF_A"/>
</dbReference>
<dbReference type="Gene3D" id="3.40.50.410">
    <property type="entry name" value="von Willebrand factor, type A domain"/>
    <property type="match status" value="1"/>
</dbReference>
<evidence type="ECO:0000256" key="2">
    <source>
        <dbReference type="ARBA" id="ARBA00022737"/>
    </source>
</evidence>
<dbReference type="Gene3D" id="2.60.120.200">
    <property type="match status" value="1"/>
</dbReference>
<feature type="compositionally biased region" description="Polar residues" evidence="4">
    <location>
        <begin position="1596"/>
        <end position="1611"/>
    </location>
</feature>
<dbReference type="PROSITE" id="PS50060">
    <property type="entry name" value="MAM_2"/>
    <property type="match status" value="1"/>
</dbReference>
<dbReference type="Pfam" id="PF13519">
    <property type="entry name" value="VWA_2"/>
    <property type="match status" value="1"/>
</dbReference>
<feature type="domain" description="VWFA" evidence="6">
    <location>
        <begin position="4932"/>
        <end position="5077"/>
    </location>
</feature>
<dbReference type="Pfam" id="PF17963">
    <property type="entry name" value="Big_9"/>
    <property type="match status" value="3"/>
</dbReference>
<dbReference type="PROSITE" id="PS50234">
    <property type="entry name" value="VWFA"/>
    <property type="match status" value="1"/>
</dbReference>
<feature type="domain" description="MAM" evidence="5">
    <location>
        <begin position="4041"/>
        <end position="4103"/>
    </location>
</feature>
<dbReference type="PRINTS" id="PR00313">
    <property type="entry name" value="CABNDNGRPT"/>
</dbReference>
<feature type="region of interest" description="Disordered" evidence="4">
    <location>
        <begin position="1044"/>
        <end position="1073"/>
    </location>
</feature>
<feature type="compositionally biased region" description="Polar residues" evidence="4">
    <location>
        <begin position="1044"/>
        <end position="1059"/>
    </location>
</feature>
<evidence type="ECO:0000256" key="4">
    <source>
        <dbReference type="SAM" id="MobiDB-lite"/>
    </source>
</evidence>
<dbReference type="CDD" id="cd00198">
    <property type="entry name" value="vWFA"/>
    <property type="match status" value="1"/>
</dbReference>
<sequence length="5429" mass="569458">MGFGTYVVIGNLAAGQTIAIDENGSIRVLNDNEVAKAGDVVMSLEELNPDFADVNIGIVDESAELQDITSEIDDIIAALEEGQDPTQLGDEFSTAAGGQISSSLTTIGSIVRTGDETIANTEFNTQGFENLGISRTQSLTLLDQYQAIQQAPAFTTSNNSPLADDVSVTTNEDTSISGQVSATDPNPDDSLTFSISSSPENGVVTINPVTGLWEYTPNENYDGSDSFEVTVDDGNGGTDTVVVNVDVTPIPAISVSGDAQVDEGSNASYTINFDKASNQTTNLKLTLSLSSAEGEDLSGMSVEALSSSGDSDSSQRVILVVGNDGTVEVPAGVTSLRVTVNTAQDTTFEGSEEYQLNVEPVFGLVGDGAGSNSASTAILDNTGNESDLPQLTVSNESVFEDNTAVFDIALSNNVDGDVTYNFSINLDGETAEIADFAENPISVTYQIAGVTQTATANQDGSYTIPGNATNIQVSVETANDEIFEGSESFTLDANASATVGGESFDLNESGSGTINDEQQGGNNADTPSLSVSSEAVVEGSTAVFNVALSNVVDGDVTYNFALSIEGQSAEFADFATNPISVSYQLDGVTQSAEANQDGTYTIPGNATNIQVSVETLDDDIFEGSENFKLDVSANATVGGDSFNLSESGTGTITDEQVGGSNADTPTLSVSSESVVEGNKAIFDVALSNDVDGDVTYNFSLGFIDQTATLDDFAVNPLNVSYQVNGLSQTAVANQDGSYTIPGNATNIQVSVETTDDSIFEGNESFTLDVSANASTGGESFNLNESGAGTISDESDRPDLTVSGAGAVSEGEVATFSINLSNPVDHAVTLDLRAKTNGNANTAEADDIGEMRAYYLDGDDKVYLDFEGREILVPAGVQDIFVEVDTVDDNASPVHEGSERFQLVVRDVDGVTTDSNGKAKAAAFIDDSGNGAGDNPDDDRPEITSISSPTVDEGGTAVFDVTLSNPSELVTPVTMTLANGTAESDDYTSNQITVNFADGTSTVVDAVNGEFSFDVPAGNSSYTVSVETTDDNNAPVYEGDETFTLSGASSSQTGTVSGEATIQDGGEGSDNDRPDLTVSGAGAVSEGEVATFSINLSNPVDHAVTLDLRAKTNGNANTAEADDIGEMRAYYLDGDDKVYLDFEGREILVPAGVQDIFVEVDTVDDNASPVHEGSERFQLVVRDVDGVTTDSNGKAKAAAFIDDSGNGAGDNPDDDRPDITSISSPTVDEGGTAVFDVTLSNPSELVTPVTMTLANGTAESDDYTSNQITVNFADGTSTVVDAVNGEFSFDVPAGNSSYTVSVETTDDNNAPVYEGDETFTLSGASSSQTGTVSGEATIQDGGEGSDNDRPDLTVSGAGAVSEGEVATFSINLSNPVDHAVTLDLRAKTNGNANTAEADDIGEMRAYYLDGDDKVYLDFDGREISVPAGVQDIFVEVDTVDDNAAPVHEGSERFQLVVRDVDGVTTDSNGKAKAAAFIDDSGNGVGDNPDDDRPEITSISNPTVDEGGTAVFDVTLSNPSELVTPVTMTLANGTAESDDYTSNQITVNFADGTSTVVDAVNGEFSFDVPAGNSSYTVSVETTDDNNAPVYEGDETFTLSGASSSQTGTVSGEATIQDGGEGSDNDRPDLTVSGAGAVSEGEVATFSINLSNPVDHAVTLDLRAKTNGNANTAEADDIGEMRAYYLDGDDKVYLDFEGREILVPAGVQDIFVEVDTVDDNASPVHEGSERFQLVVRDVDGVTTDSNGKAKAAAFIDDSGNGAGDNPDDDRPDITSISSPTVDEGGTAVFDVTLSNPSELVTPVTMTLANGTAESDDYTSNQITVNFADGTSTVVDAVNGEFSFDVPAGNSSYTVSVETTDDNNAPVYEGDETFTLSGASSSQTGTVSGEATIQDGGEGSDNDRPDLTVSGAGAVSEGEVATFSINLSNPVDHAVTLDLRAKTNGNANTAEADDIGEMRAYYLDGDDKVYLDFEGREILVPAGVQDIFVEVDTVDDNASPVHEGSERFQLVVRDVDGVTTDSNGKAKAAAFIDDSGNGVGDNPDDDRPEITSISNPTVDEGGTAVFDVTLSNPSELVTPVTMTLANGTAESDDYTTNQITVNFADGSSTVVNVANGEFSFDVPAGNSSYTVSVETTDDNNAPVYEGDETFTLSGASSSQTGTVSGEATIQDGGEGSDNDRPDLTVSGAGAVSEGEVATFSINLSNPVDHAVTLDLRAKTNGNANTAEADDIGEMRAYYLDGDDKVYLDFDGREILVPAGVQDIFVEVDTVDDNASPVHEGSERFQLVVRDVDGVTTDSNGKAKAAAFIDDSGNGAGDNPDDDRPEITSISSPTVDEGGTAIFDVTLSNSSELATAVTMTLANGTAESDDYTTNQITVNFADGTSTVVNAVNGEFSFDVPAGNSSYTVSVETTDDNNAPVYEGDETFTLSGASSSQTGTVSGEATIQDGGQGDDDRPQVSISGGGDVNEGNTANFTVHLSNTATSTVSFVLTLNAGDTSPEDLASYQYQTANGTWVDVPASGEISVPAGSSAVNVKVVTQQDDTYEGDESFSLSVSAGSGTVSASTDTTASATILDFEDNPPEAEDFNATLDANGNATILFNSEDAEQDHISDNEDDATNTPVGVVITELPESGQLYYGDQLIDADDLTTFTSDGEVLQQGTIFSDPNLIRYENDAESTGFVLGVKEAPDGMDGDASQSNFLNWGEPVQGNAGQRVLTFDNGDSITITSSGQALTQYFGQPSAGHIGYGLAVGNDGGLQQGETITIDFTLRPSTSVEVGLDGLGGWFEDGHEFETTAIVQAKLDDGSIIEVPVSKETSGNTDLFHVVTIDAPEGRQIEELIVTTEGPGNWELRYLETSSNDTFDYRAVDSDGNYSDEHTVTLVEGNEAPIATDDPVAFEVALGTFNSNSWTHDGVSISGSYQGQDQSITQSGVKRGVAGDENGGPGAQIQYNREDGESEQFRVDLDKPATEFSFEVSNLFKNEGGSGNHEQGKWVAYLGDNPVASGTFVANDGSNHGSYHFDEQDLGGVAFDSVVFEATDFSNIPARGSDSSDYFLTGFKASGDGAYAANQGEVLEIPLTELLGNDFDPNGDNIRITHVSEVNNASARIENGIVYIDLDDAFVGSTTFDYVITDDKGGFAEATVSIVVNPLPQEVAVESISMLENSVDEGNSLVYKVTLEEGVLQETQYSVTFGKSDSDSADNSDVDLSQVIFTNGVTYDSTTEQVVVPVGVSTFSVLIPTVIDGVYESSEDYTLILGEQQATGTIDNVDIPLVSVSENVSVSEGAAAEFTVSLSKNTAEAVTINLALAHLETDASDISSMVVEYHDGNSWQTLAIAPNGDVVLPAGVTQARVTVQTTDDDSQPVYEGAERFELAVSGVAGAQGSDSSVATIVDDGSVDPDGEGPEIADDDRPVVTSVSDQNVEEGGVVSFDVALSAKSTSDTQVVLELNEINATSPEDFNGSVVTVKYGDPEQSEQVTLQNGTFEFDLPAGESDFTVSVQTNDDQVSDNNETFTLAANTEYQSNQVSGTATIQDNEKPTVDLDGSEYQIEFVSESAGYHNVFGYYVYDETSDTQQLQILMSDSYDSRQNGFDPVLANQDSMDNVEYFLIPNGANAIENAPSGATFEVDSNGKLLINGATQSNINVFLSHDENSHMRVSENSDGNTVLSFDDQKNHANDDNDYNDLVIKISKQDTNVDFATSFTEGDDAISIADASVDIFDDKDAIQSMQVTLTNKYAGDQLTWPSTPGFIVSQSVTSTSVTLLITADTVGGVSSSEFETFLKGIRFENTSENPDETDREIDIHVTDALGQQSETATTTVSVVEVADLTVQQDASGDEDSQIALNISIPANSSVTDIVLTDLPGGSILKSGENIIAISNGEATLTPQQLAQLTITPPNNSDENFTVNVEGYTSSNELVEQHSINVQVDAVTDVPLITIAEPEVVSFHDFDSIDMGNRSWRGNVSASELTQSDGAEGIWGTDNRNSYNEVGKETVYRGGVSDRENQIYELEGRHGDDQLFTQFTAQADQFYTLSFDVVARRLNDSPLTVFLEDENGDRKVLFEYTDQQSLNWQTESINFQAPSDGEYKVVFESETSSNSYGALLDDITLEKADNIGYEDSFIPLSDIVVGLSDTDGSETLSLVLNGLPEGSVIRDGNGHSITVVASPDGKNSVDLSAWSNDLTGLEVNVPEEGSYPLEFVVTAQDNAPATAESVSKVINLTVLPVLDAESKEVTLDEDENYILGVSDFGITDLDTQISISELPSSGVLEVQTSPGVWAAVSEGDLISVSNVAQGNLRFTPEDNESGYNQHTGTGEGNLNQDYAHIDFVVEKGDAKSDEMTLTLDVAPVADTPALNITTPDTVLPEQHFNVATWTGVVVGNDNGQGVNGSTLISAIDALDPQLASSSTTTNAQDTGRWATAADNAVLVTGLVYLEAGTSYDFVGRGDDSLAITIGGVMSDQAYWGNSSGQIQGSAFTPQVSGYYPLAIYHHNQSGPGNFNVDVSINGAAAVDLTSSALSVVTDETQLDQSDVRASELKSVNGVEVYEVYGYNEGLQDTEIPLSQITSALNDNDGSETLQVTLSGLPQGATLSDGGSNNVVVGASGEVDVTTWDLSSLSVLPPAGSHDDFTITVVATASEVNSTSEADSQATIDVVVHENKPTVTQSDANVVDEDHSAIGNVLTDIEGRDSDEDNILSVEHFSINNVSYPAGGSVTLSEGTFVMQANGAYEFTPNANWSGQLPVITYTTNTGASDTLSIQVVPVADAPQVSMTIGEMEVVNVATEQTDDGRYETSQDKTIPVSVSVELTDVDSSESLGSQIVVTGIPAGVEVYVNDSLIVSQPNGSYLITLDGDGDASFDIKVPHDYSGSLEFPIQVEGSSVESANQDTAYSTTEETLSFRNYVLESGSHGDDTIVGNGDHELIVGDVQGIQIIAGQDYNIAFVLDTSGSMGGRVGTAKTEIIEVFDQLLSTANSGDNAGTVNILLTEFATNSGVTISVDLSSPTARADFVSQISNIENNGSGLTNYETSFDAAVEWFDSNTNDQAENITYFITDGYPNTNNHLNVTSDDFDQLVLDYDTSTKDVVTLEDILPDNYSVGTAVSYKGEEVVSSSGAVKSPLTGATLGNLSYSGGLRYTDGSNASVQARHMYQVLALISAVEAVGIGNGINEATLSQYDSDGVVVPNINVDKLAETILGQEVILEQGEDNIEGGQGNDILFGDLIDFDNIDGQGIAALQKYVASETSSPLADVSAEDVHSYVRQNHSDFDVSRDGDQDDTLSGGVGDDILFGQGGDDTLDGGAGNDILLGGAGDDTLIGGLGSDILSGGDGEDEFVWHDGDLDGGTDVITDFHVSEDKIDISDLLGQDETMEELLSDVSANVVDSNGIELTIQRDNGQTTQSIKLDNVVDQLNGIDTSHGSITGNDLTNLLNEIIKSHD</sequence>
<evidence type="ECO:0000313" key="8">
    <source>
        <dbReference type="Proteomes" id="UP000030081"/>
    </source>
</evidence>
<feature type="compositionally biased region" description="Polar residues" evidence="4">
    <location>
        <begin position="1872"/>
        <end position="1887"/>
    </location>
</feature>
<feature type="compositionally biased region" description="Polar residues" evidence="4">
    <location>
        <begin position="506"/>
        <end position="529"/>
    </location>
</feature>
<dbReference type="SMART" id="SM00327">
    <property type="entry name" value="VWA"/>
    <property type="match status" value="1"/>
</dbReference>
<dbReference type="InterPro" id="IPR011049">
    <property type="entry name" value="Serralysin-like_metalloprot_C"/>
</dbReference>
<dbReference type="Pfam" id="PF00353">
    <property type="entry name" value="HemolysinCabind"/>
    <property type="match status" value="2"/>
</dbReference>
<keyword evidence="2" id="KW-0677">Repeat</keyword>